<evidence type="ECO:0008006" key="4">
    <source>
        <dbReference type="Google" id="ProtNLM"/>
    </source>
</evidence>
<sequence length="1396" mass="155269">MTQLPEINWHQIRGKAPSGSRRDGFEELGNQLMIYGGLVTWPAGTTFATFGNPDGGREGRGQLPGGATWGWQTKYLFTLDDDAFTQIDKSVRRVLTTESTLERYYVLLPYNRPGGDTAKAKSAWTKWNEHVTKWKAAAAAAGMTVTFEYLGETQLNECLLQSSQAGRLRYWFDLDVFSGDRFREIAARAEADAGGRYTPELNVELPIAAVFDGLARTRAFEHEIRSALAALRKARSIYGLSTPEERPDLFESATAVLDERLDHLDELLADAAVQARLPHGVLPDPTPAIESIHKPLENVADLLRQRGRYYIGNAGSLHSQIAAIRSAVARLREVRASRAWRSFATTAILVTGTGGAGKTHLLCDLARTRAANGLPTIIALGEHFEHGPIEADLGRIIGFHSPAGHLLTTFDAACQAAGEVGLVIIDGLNEPTDRALWNRYLSSFLNEVAKYRHIRLVLSCRTEFLADTLSDVLQGRLPAFQHTGFEEVPRDAIRQFLDWYGIERPSFPLMDPEFTNPLFLKLLCTALQARGEHRFPRTGIGTSWIYDSFLDAMDIRLSAAERCDYDRSRGLVRRAVEQIAAAMHTRGRRLPRADVDRITSSLLPHGKWSQSLLNGLLKEAILADLSIDGTDYIRFGYERLGDIALAKLIAANDLDEVKGDVSRLAERWWTHAGVLQALAAVLPEACGVELVDLLQIPPGDYHHGAHTDFLLSIGWRKPDAVSDRTVEILVELQRNPDFTDHANNAVVQIATVPGHPLNAEWLHRQLAGLTLPERDVTWSYFCDRQDEIDGHLPGLIDWAWSDASCGANDETRHLAALTLSWALSCSHRPTRDNATKAIIALLEPAPHLYQPILHRLAGNGDDYIEERLLAVGCGIAQRTRNPATAIGIAEAVLNSTLGREYWPQNYLSRDYARRVIDAALEHGWQPGIEDLATRVHPPYTSDWIAPKRSKAEIKELAGPPDFRYSAVHHPVMSDFNDFRKYVVDSLVHSFKKDRGVSADHLGMILFEHALQLGWTPERFGAIDRSLPRATSPDGKKHEGYAQKYIWIAFRQLVGRTTDRYELDPRRRDDRRTRYETPLDGRGHDIDPTMLQRRTENRVYADTPATWYAPVDVTFPDHLDPDWAINDEHIPPVDRLLVCTDEVGTTWLVLEGDYLWSQPQHPEDAAAGTPHHTMWAQVRSYLVDAADADAWARWARGQDWNGRWMPESGSPTGRLLADHPYKSDWPSLNGHDGTHDGQSPLPGTLVVATTRYGGVGDWDQSASKHLYTFLPSTAFCLALSLERVGDFQWGRAGTLAAESFAARGVGPDSVHVTAEALGPALAANQQCLLWTVLAAKETTSPDHQRLADGTPVDRTYSATYLFDGTSIRRLDATGRTMCAGGDTSHESPWSLPDDIPL</sequence>
<evidence type="ECO:0000313" key="3">
    <source>
        <dbReference type="Proteomes" id="UP001501470"/>
    </source>
</evidence>
<gene>
    <name evidence="2" type="ORF">GCM10009827_101620</name>
</gene>
<feature type="region of interest" description="Disordered" evidence="1">
    <location>
        <begin position="1377"/>
        <end position="1396"/>
    </location>
</feature>
<dbReference type="Proteomes" id="UP001501470">
    <property type="component" value="Unassembled WGS sequence"/>
</dbReference>
<name>A0ABN2CSL9_9ACTN</name>
<evidence type="ECO:0000256" key="1">
    <source>
        <dbReference type="SAM" id="MobiDB-lite"/>
    </source>
</evidence>
<accession>A0ABN2CSL9</accession>
<dbReference type="EMBL" id="BAAAQD010000033">
    <property type="protein sequence ID" value="GAA1563690.1"/>
    <property type="molecule type" value="Genomic_DNA"/>
</dbReference>
<keyword evidence="3" id="KW-1185">Reference proteome</keyword>
<comment type="caution">
    <text evidence="2">The sequence shown here is derived from an EMBL/GenBank/DDBJ whole genome shotgun (WGS) entry which is preliminary data.</text>
</comment>
<proteinExistence type="predicted"/>
<reference evidence="2 3" key="1">
    <citation type="journal article" date="2019" name="Int. J. Syst. Evol. Microbiol.">
        <title>The Global Catalogue of Microorganisms (GCM) 10K type strain sequencing project: providing services to taxonomists for standard genome sequencing and annotation.</title>
        <authorList>
            <consortium name="The Broad Institute Genomics Platform"/>
            <consortium name="The Broad Institute Genome Sequencing Center for Infectious Disease"/>
            <person name="Wu L."/>
            <person name="Ma J."/>
        </authorList>
    </citation>
    <scope>NUCLEOTIDE SEQUENCE [LARGE SCALE GENOMIC DNA]</scope>
    <source>
        <strain evidence="2 3">JCM 15933</strain>
    </source>
</reference>
<evidence type="ECO:0000313" key="2">
    <source>
        <dbReference type="EMBL" id="GAA1563690.1"/>
    </source>
</evidence>
<feature type="region of interest" description="Disordered" evidence="1">
    <location>
        <begin position="1063"/>
        <end position="1086"/>
    </location>
</feature>
<protein>
    <recommendedName>
        <fullName evidence="4">ATP-binding protein</fullName>
    </recommendedName>
</protein>
<dbReference type="InterPro" id="IPR027417">
    <property type="entry name" value="P-loop_NTPase"/>
</dbReference>
<dbReference type="SUPFAM" id="SSF52540">
    <property type="entry name" value="P-loop containing nucleoside triphosphate hydrolases"/>
    <property type="match status" value="1"/>
</dbReference>
<dbReference type="RefSeq" id="WP_344512577.1">
    <property type="nucleotide sequence ID" value="NZ_BAAAQD010000033.1"/>
</dbReference>
<organism evidence="2 3">
    <name type="scientific">Dactylosporangium maewongense</name>
    <dbReference type="NCBI Taxonomy" id="634393"/>
    <lineage>
        <taxon>Bacteria</taxon>
        <taxon>Bacillati</taxon>
        <taxon>Actinomycetota</taxon>
        <taxon>Actinomycetes</taxon>
        <taxon>Micromonosporales</taxon>
        <taxon>Micromonosporaceae</taxon>
        <taxon>Dactylosporangium</taxon>
    </lineage>
</organism>